<dbReference type="InterPro" id="IPR000225">
    <property type="entry name" value="Armadillo"/>
</dbReference>
<evidence type="ECO:0000313" key="8">
    <source>
        <dbReference type="Proteomes" id="UP000078561"/>
    </source>
</evidence>
<dbReference type="GO" id="GO:0034657">
    <property type="term" value="C:GID complex"/>
    <property type="evidence" value="ECO:0007669"/>
    <property type="project" value="TreeGrafter"/>
</dbReference>
<feature type="repeat" description="ARM" evidence="6">
    <location>
        <begin position="709"/>
        <end position="751"/>
    </location>
</feature>
<dbReference type="STRING" id="4829.A0A168S9N1"/>
<proteinExistence type="predicted"/>
<reference evidence="7" key="1">
    <citation type="submission" date="2016-04" db="EMBL/GenBank/DDBJ databases">
        <authorList>
            <person name="Evans L.H."/>
            <person name="Alamgir A."/>
            <person name="Owens N."/>
            <person name="Weber N.D."/>
            <person name="Virtaneva K."/>
            <person name="Barbian K."/>
            <person name="Babar A."/>
            <person name="Rosenke K."/>
        </authorList>
    </citation>
    <scope>NUCLEOTIDE SEQUENCE [LARGE SCALE GENOMIC DNA]</scope>
    <source>
        <strain evidence="7">CBS 101.48</strain>
    </source>
</reference>
<dbReference type="EMBL" id="LT554888">
    <property type="protein sequence ID" value="SAM08114.1"/>
    <property type="molecule type" value="Genomic_DNA"/>
</dbReference>
<dbReference type="FunCoup" id="A0A168S9N1">
    <property type="interactions" value="343"/>
</dbReference>
<dbReference type="GO" id="GO:0005634">
    <property type="term" value="C:nucleus"/>
    <property type="evidence" value="ECO:0007669"/>
    <property type="project" value="UniProtKB-SubCell"/>
</dbReference>
<evidence type="ECO:0000256" key="6">
    <source>
        <dbReference type="PROSITE-ProRule" id="PRU00259"/>
    </source>
</evidence>
<dbReference type="InParanoid" id="A0A168S9N1"/>
<evidence type="ECO:0000256" key="5">
    <source>
        <dbReference type="ARBA" id="ARBA00023242"/>
    </source>
</evidence>
<keyword evidence="3" id="KW-0963">Cytoplasm</keyword>
<dbReference type="SMART" id="SM00185">
    <property type="entry name" value="ARM"/>
    <property type="match status" value="9"/>
</dbReference>
<evidence type="ECO:0000256" key="3">
    <source>
        <dbReference type="ARBA" id="ARBA00022490"/>
    </source>
</evidence>
<evidence type="ECO:0000256" key="4">
    <source>
        <dbReference type="ARBA" id="ARBA00022737"/>
    </source>
</evidence>
<comment type="subcellular location">
    <subcellularLocation>
        <location evidence="2">Cytoplasm</location>
    </subcellularLocation>
    <subcellularLocation>
        <location evidence="1">Nucleus</location>
    </subcellularLocation>
</comment>
<dbReference type="GO" id="GO:0043161">
    <property type="term" value="P:proteasome-mediated ubiquitin-dependent protein catabolic process"/>
    <property type="evidence" value="ECO:0007669"/>
    <property type="project" value="TreeGrafter"/>
</dbReference>
<dbReference type="InterPro" id="IPR001130">
    <property type="entry name" value="TatD-like"/>
</dbReference>
<accession>A0A168S9N1</accession>
<dbReference type="Gene3D" id="3.20.20.140">
    <property type="entry name" value="Metal-dependent hydrolases"/>
    <property type="match status" value="1"/>
</dbReference>
<dbReference type="InterPro" id="IPR000357">
    <property type="entry name" value="HEAT"/>
</dbReference>
<evidence type="ECO:0000256" key="1">
    <source>
        <dbReference type="ARBA" id="ARBA00004123"/>
    </source>
</evidence>
<keyword evidence="8" id="KW-1185">Reference proteome</keyword>
<name>A0A168S9N1_ABSGL</name>
<dbReference type="Proteomes" id="UP000078561">
    <property type="component" value="Unassembled WGS sequence"/>
</dbReference>
<evidence type="ECO:0000256" key="2">
    <source>
        <dbReference type="ARBA" id="ARBA00004496"/>
    </source>
</evidence>
<dbReference type="SUPFAM" id="SSF48371">
    <property type="entry name" value="ARM repeat"/>
    <property type="match status" value="1"/>
</dbReference>
<dbReference type="PROSITE" id="PS50176">
    <property type="entry name" value="ARM_REPEAT"/>
    <property type="match status" value="1"/>
</dbReference>
<dbReference type="Pfam" id="PF02985">
    <property type="entry name" value="HEAT"/>
    <property type="match status" value="1"/>
</dbReference>
<evidence type="ECO:0000313" key="7">
    <source>
        <dbReference type="EMBL" id="SAM08114.1"/>
    </source>
</evidence>
<sequence length="989" mass="107982">MIDVHAHITSKNFCPETLDRLLISAKQHGVENIISVSETINDCHDVLALATQSNGMIWPSLGLHPVQYVSDTNEERSVTMDDWLAFRPILEKAIADQCIVCVGEIGLDFSRHIVQQNSNNGALGGDEKALRQIQCDVFRAQVELAVKAGLPVNVHSRSAGHYALSILYECGASLVNMHAFDGKSSYTRKAVEDHGYYFSIPPSIIRSPQKEALAKALPLNALLLESDSPALGPEKGIDNEPRNIKIAAQAIAQCKSIPIEDVNSMTTSKYEESVKELTCSDDSRRLKALRFIKNSVIGNKTKKELYIQLGVVDRLVDYITLPDTDSTYHLKIQAVTILGSIAYGKDENVASVVASGAIGPLLDSLALPPGVPEMQAIQTKRKLLEASTRALKAIFSSSSSTFKDDVFTESHLRSIVALLKITSTFLIREQQPNATSDGLSFGMIAEFIATIIAKCCDTHEQQLQLASAGVVQALTNLLHCGYIKAQEAALDALSTLGRENAHLAEIIIHAKSFDSNQLTTATMIEFVKNKCPKMRLIAATCLTNLYRSDVFTDPFDEIILVVLPALVRLMNEETGDVQEQAPLVLADLIKDSEDMQKAAFESDTIPKLAELLASVSSKDSDQNEEIGVPGVGSVERRKEKTKENSLIALAAATLLKEECRAQAIEHKILPHVVSALQSNYPNVRLAACQCAKSLSRSVSNLRTSLVDAGIAPPLIKLLYDDSLIVQAAACGALCNMALDFSPMKKTVIDAGATSKFVEFSRSTDPELQLNGIWAIKSLLYKADLPAKKAIMDALTYDSLIELLHEPKPGVQEQAMDAVRNLICGQAEDVEYVIEGIGQDDLLDVLESKLQVTSTMGKDGDDDDEPSQATLEAALYIVVNMCSSSEEPKAIVMSRENIVNSVIHYLGHENSSIRLGAVWCIINWTWAETGDSEEAVNERVDRLKELGVGTVLEQMQKDSHLDVRYRVGTALSQLGFPVDEDAEDTEDHDI</sequence>
<dbReference type="AlphaFoldDB" id="A0A168S9N1"/>
<dbReference type="InterPro" id="IPR032466">
    <property type="entry name" value="Metal_Hydrolase"/>
</dbReference>
<dbReference type="GO" id="GO:0005737">
    <property type="term" value="C:cytoplasm"/>
    <property type="evidence" value="ECO:0007669"/>
    <property type="project" value="UniProtKB-SubCell"/>
</dbReference>
<keyword evidence="5" id="KW-0539">Nucleus</keyword>
<protein>
    <submittedName>
        <fullName evidence="7">Uncharacterized protein</fullName>
    </submittedName>
</protein>
<dbReference type="SUPFAM" id="SSF51556">
    <property type="entry name" value="Metallo-dependent hydrolases"/>
    <property type="match status" value="1"/>
</dbReference>
<dbReference type="InterPro" id="IPR011989">
    <property type="entry name" value="ARM-like"/>
</dbReference>
<dbReference type="Pfam" id="PF01026">
    <property type="entry name" value="TatD_DNase"/>
    <property type="match status" value="1"/>
</dbReference>
<dbReference type="InterPro" id="IPR038739">
    <property type="entry name" value="ARMC8/Vid28"/>
</dbReference>
<organism evidence="7">
    <name type="scientific">Absidia glauca</name>
    <name type="common">Pin mould</name>
    <dbReference type="NCBI Taxonomy" id="4829"/>
    <lineage>
        <taxon>Eukaryota</taxon>
        <taxon>Fungi</taxon>
        <taxon>Fungi incertae sedis</taxon>
        <taxon>Mucoromycota</taxon>
        <taxon>Mucoromycotina</taxon>
        <taxon>Mucoromycetes</taxon>
        <taxon>Mucorales</taxon>
        <taxon>Cunninghamellaceae</taxon>
        <taxon>Absidia</taxon>
    </lineage>
</organism>
<dbReference type="OrthoDB" id="5559898at2759"/>
<dbReference type="CDD" id="cd01310">
    <property type="entry name" value="TatD_DNAse"/>
    <property type="match status" value="1"/>
</dbReference>
<dbReference type="PANTHER" id="PTHR15651">
    <property type="entry name" value="ARMADILLO REPEAT-CONTAINING PROTEIN 8"/>
    <property type="match status" value="1"/>
</dbReference>
<gene>
    <name evidence="7" type="primary">ABSGL_13776.1 scaffold 14339</name>
</gene>
<dbReference type="PANTHER" id="PTHR15651:SF7">
    <property type="entry name" value="ARMADILLO REPEAT-CONTAINING PROTEIN 8"/>
    <property type="match status" value="1"/>
</dbReference>
<dbReference type="GO" id="GO:0016788">
    <property type="term" value="F:hydrolase activity, acting on ester bonds"/>
    <property type="evidence" value="ECO:0007669"/>
    <property type="project" value="InterPro"/>
</dbReference>
<keyword evidence="4" id="KW-0677">Repeat</keyword>
<dbReference type="Gene3D" id="1.25.10.10">
    <property type="entry name" value="Leucine-rich Repeat Variant"/>
    <property type="match status" value="2"/>
</dbReference>
<dbReference type="Pfam" id="PF00514">
    <property type="entry name" value="Arm"/>
    <property type="match status" value="1"/>
</dbReference>
<dbReference type="InterPro" id="IPR016024">
    <property type="entry name" value="ARM-type_fold"/>
</dbReference>